<comment type="similarity">
    <text evidence="1">Belongs to the short-chain dehydrogenases/reductases (SDR) family.</text>
</comment>
<proteinExistence type="inferred from homology"/>
<protein>
    <submittedName>
        <fullName evidence="2">SDR family NAD(P)-dependent oxidoreductase</fullName>
    </submittedName>
</protein>
<dbReference type="InterPro" id="IPR036291">
    <property type="entry name" value="NAD(P)-bd_dom_sf"/>
</dbReference>
<dbReference type="RefSeq" id="WP_119924855.1">
    <property type="nucleotide sequence ID" value="NZ_QZEY01000001.1"/>
</dbReference>
<dbReference type="PANTHER" id="PTHR42879">
    <property type="entry name" value="3-OXOACYL-(ACYL-CARRIER-PROTEIN) REDUCTASE"/>
    <property type="match status" value="1"/>
</dbReference>
<dbReference type="Pfam" id="PF00106">
    <property type="entry name" value="adh_short"/>
    <property type="match status" value="1"/>
</dbReference>
<dbReference type="Proteomes" id="UP000265768">
    <property type="component" value="Unassembled WGS sequence"/>
</dbReference>
<reference evidence="2 3" key="1">
    <citation type="submission" date="2018-09" db="EMBL/GenBank/DDBJ databases">
        <title>YIM 75507 draft genome.</title>
        <authorList>
            <person name="Tang S."/>
            <person name="Feng Y."/>
        </authorList>
    </citation>
    <scope>NUCLEOTIDE SEQUENCE [LARGE SCALE GENOMIC DNA]</scope>
    <source>
        <strain evidence="2 3">YIM 75507</strain>
    </source>
</reference>
<dbReference type="SUPFAM" id="SSF51735">
    <property type="entry name" value="NAD(P)-binding Rossmann-fold domains"/>
    <property type="match status" value="1"/>
</dbReference>
<dbReference type="InterPro" id="IPR050259">
    <property type="entry name" value="SDR"/>
</dbReference>
<evidence type="ECO:0000313" key="3">
    <source>
        <dbReference type="Proteomes" id="UP000265768"/>
    </source>
</evidence>
<dbReference type="InterPro" id="IPR002347">
    <property type="entry name" value="SDR_fam"/>
</dbReference>
<evidence type="ECO:0000256" key="1">
    <source>
        <dbReference type="ARBA" id="ARBA00006484"/>
    </source>
</evidence>
<keyword evidence="3" id="KW-1185">Reference proteome</keyword>
<comment type="caution">
    <text evidence="2">The sequence shown here is derived from an EMBL/GenBank/DDBJ whole genome shotgun (WGS) entry which is preliminary data.</text>
</comment>
<evidence type="ECO:0000313" key="2">
    <source>
        <dbReference type="EMBL" id="RJL35882.1"/>
    </source>
</evidence>
<dbReference type="AlphaFoldDB" id="A0A3A4AYX7"/>
<dbReference type="PANTHER" id="PTHR42879:SF2">
    <property type="entry name" value="3-OXOACYL-[ACYL-CARRIER-PROTEIN] REDUCTASE FABG"/>
    <property type="match status" value="1"/>
</dbReference>
<sequence>MDLGLRDRAVLVTGGSGGIGAAIARAFAREHARVALTYRSCREEAEAIARELGSGEGRALALPYSLAESGLPETGELMGAVREGLGPVDVLVAAAVRWGGRRSPGERFDAVDPGEWWPLIAGNLAPVIRLVQLAAGDMRRRGWGRIVLVSSLVAEQGRPGQEFYGAHKLALHGLARSLRWDLGPSGVLVNVVCPGLTATPRVLAGYPRDRGAAEVAATPTGRLSTPEEVASAVVFLGSAANGNICGEALTVAGGR</sequence>
<dbReference type="CDD" id="cd05233">
    <property type="entry name" value="SDR_c"/>
    <property type="match status" value="1"/>
</dbReference>
<name>A0A3A4AYX7_9ACTN</name>
<dbReference type="EMBL" id="QZEY01000001">
    <property type="protein sequence ID" value="RJL35882.1"/>
    <property type="molecule type" value="Genomic_DNA"/>
</dbReference>
<dbReference type="Gene3D" id="3.40.50.720">
    <property type="entry name" value="NAD(P)-binding Rossmann-like Domain"/>
    <property type="match status" value="1"/>
</dbReference>
<dbReference type="PRINTS" id="PR00081">
    <property type="entry name" value="GDHRDH"/>
</dbReference>
<accession>A0A3A4AYX7</accession>
<organism evidence="2 3">
    <name type="scientific">Bailinhaonella thermotolerans</name>
    <dbReference type="NCBI Taxonomy" id="1070861"/>
    <lineage>
        <taxon>Bacteria</taxon>
        <taxon>Bacillati</taxon>
        <taxon>Actinomycetota</taxon>
        <taxon>Actinomycetes</taxon>
        <taxon>Streptosporangiales</taxon>
        <taxon>Streptosporangiaceae</taxon>
        <taxon>Bailinhaonella</taxon>
    </lineage>
</organism>
<gene>
    <name evidence="2" type="ORF">D5H75_03685</name>
</gene>
<dbReference type="OrthoDB" id="286404at2"/>